<dbReference type="STRING" id="1218508.JG29_10250"/>
<dbReference type="PANTHER" id="PTHR13633:SF3">
    <property type="entry name" value="MITOCHONDRIAL TRANSCRIPTION RESCUE FACTOR 1"/>
    <property type="match status" value="1"/>
</dbReference>
<dbReference type="PROSITE" id="PS50889">
    <property type="entry name" value="S4"/>
    <property type="match status" value="1"/>
</dbReference>
<evidence type="ECO:0000259" key="2">
    <source>
        <dbReference type="SMART" id="SM00363"/>
    </source>
</evidence>
<dbReference type="PATRIC" id="fig|1218508.4.peg.1010"/>
<reference evidence="3 4" key="1">
    <citation type="submission" date="2014-12" db="EMBL/GenBank/DDBJ databases">
        <title>Comparative genomics of the lactic acid bacteria isolated from the honey bee gut.</title>
        <authorList>
            <person name="Ellegaard K.M."/>
            <person name="Tamarit D."/>
            <person name="Javelind E."/>
            <person name="Olofsson T."/>
            <person name="Andersson S.G."/>
            <person name="Vasquez A."/>
        </authorList>
    </citation>
    <scope>NUCLEOTIDE SEQUENCE [LARGE SCALE GENOMIC DNA]</scope>
    <source>
        <strain evidence="3 4">Hon2</strain>
    </source>
</reference>
<accession>A0A0F4KPM6</accession>
<keyword evidence="4" id="KW-1185">Reference proteome</keyword>
<dbReference type="OrthoDB" id="9812787at2"/>
<dbReference type="CDD" id="cd00165">
    <property type="entry name" value="S4"/>
    <property type="match status" value="1"/>
</dbReference>
<dbReference type="Gene3D" id="3.10.290.10">
    <property type="entry name" value="RNA-binding S4 domain"/>
    <property type="match status" value="1"/>
</dbReference>
<dbReference type="Proteomes" id="UP000033695">
    <property type="component" value="Unassembled WGS sequence"/>
</dbReference>
<dbReference type="Pfam" id="PF17774">
    <property type="entry name" value="YlmH_RBD"/>
    <property type="match status" value="1"/>
</dbReference>
<dbReference type="GO" id="GO:0003723">
    <property type="term" value="F:RNA binding"/>
    <property type="evidence" value="ECO:0007669"/>
    <property type="project" value="UniProtKB-KW"/>
</dbReference>
<dbReference type="Gene3D" id="3.30.70.330">
    <property type="match status" value="1"/>
</dbReference>
<sequence length="254" mass="29300">MSTIIKNKTNQQILALINQVHKYYTPKLSPFLNPAQCFQAQQILAFQAGDCNAYFSGGYAHAERQRLLLAPSFLPVDEADFEIQLFEIEFNHKFVHLKHSQILGTLANLGLNRECFGDIITDGDRWQFWAEKQFQEFLLQEITRIGHNKVKVLPQPTEQLVAVKGDFSNETIISSSLRMDAVIAAAFHRSRKQVKDLIQSGQVFVNWEHQKHSDYLVTIGDSLSCRGWGRLTILDFLGQTRTNKYQLYLRIFRH</sequence>
<dbReference type="SUPFAM" id="SSF55174">
    <property type="entry name" value="Alpha-L RNA-binding motif"/>
    <property type="match status" value="1"/>
</dbReference>
<comment type="caution">
    <text evidence="3">The sequence shown here is derived from an EMBL/GenBank/DDBJ whole genome shotgun (WGS) entry which is preliminary data.</text>
</comment>
<dbReference type="PANTHER" id="PTHR13633">
    <property type="entry name" value="MITOCHONDRIAL TRANSCRIPTION RESCUE FACTOR 1"/>
    <property type="match status" value="1"/>
</dbReference>
<evidence type="ECO:0000256" key="1">
    <source>
        <dbReference type="PROSITE-ProRule" id="PRU00182"/>
    </source>
</evidence>
<organism evidence="3 4">
    <name type="scientific">Bombilactobacillus mellis</name>
    <dbReference type="NCBI Taxonomy" id="1218508"/>
    <lineage>
        <taxon>Bacteria</taxon>
        <taxon>Bacillati</taxon>
        <taxon>Bacillota</taxon>
        <taxon>Bacilli</taxon>
        <taxon>Lactobacillales</taxon>
        <taxon>Lactobacillaceae</taxon>
        <taxon>Bombilactobacillus</taxon>
    </lineage>
</organism>
<keyword evidence="1" id="KW-0694">RNA-binding</keyword>
<dbReference type="HOGENOM" id="CLU_075687_2_0_9"/>
<gene>
    <name evidence="3" type="ORF">JG29_10250</name>
</gene>
<dbReference type="Gene3D" id="3.30.1370.160">
    <property type="match status" value="1"/>
</dbReference>
<dbReference type="InterPro" id="IPR012677">
    <property type="entry name" value="Nucleotide-bd_a/b_plait_sf"/>
</dbReference>
<proteinExistence type="predicted"/>
<protein>
    <recommendedName>
        <fullName evidence="2">RNA-binding S4 domain-containing protein</fullName>
    </recommendedName>
</protein>
<evidence type="ECO:0000313" key="4">
    <source>
        <dbReference type="Proteomes" id="UP000033695"/>
    </source>
</evidence>
<evidence type="ECO:0000313" key="3">
    <source>
        <dbReference type="EMBL" id="KJY48622.1"/>
    </source>
</evidence>
<dbReference type="InterPro" id="IPR002942">
    <property type="entry name" value="S4_RNA-bd"/>
</dbReference>
<dbReference type="InterPro" id="IPR040591">
    <property type="entry name" value="RqcP2_RBD"/>
</dbReference>
<dbReference type="SMART" id="SM00363">
    <property type="entry name" value="S4"/>
    <property type="match status" value="1"/>
</dbReference>
<dbReference type="InterPro" id="IPR036986">
    <property type="entry name" value="S4_RNA-bd_sf"/>
</dbReference>
<dbReference type="EMBL" id="JXBZ01000008">
    <property type="protein sequence ID" value="KJY48622.1"/>
    <property type="molecule type" value="Genomic_DNA"/>
</dbReference>
<dbReference type="RefSeq" id="WP_045922886.1">
    <property type="nucleotide sequence ID" value="NZ_JBHTHW010000008.1"/>
</dbReference>
<dbReference type="Pfam" id="PF01479">
    <property type="entry name" value="S4"/>
    <property type="match status" value="1"/>
</dbReference>
<name>A0A0F4KPM6_9LACO</name>
<dbReference type="AlphaFoldDB" id="A0A0F4KPM6"/>
<feature type="domain" description="RNA-binding S4" evidence="2">
    <location>
        <begin position="177"/>
        <end position="242"/>
    </location>
</feature>